<gene>
    <name evidence="2" type="ORF">ACFL27_01295</name>
</gene>
<dbReference type="Pfam" id="PF01476">
    <property type="entry name" value="LysM"/>
    <property type="match status" value="3"/>
</dbReference>
<evidence type="ECO:0000313" key="3">
    <source>
        <dbReference type="Proteomes" id="UP001594351"/>
    </source>
</evidence>
<accession>A0ABV6YRI5</accession>
<feature type="domain" description="LysM" evidence="1">
    <location>
        <begin position="253"/>
        <end position="301"/>
    </location>
</feature>
<proteinExistence type="predicted"/>
<evidence type="ECO:0000259" key="1">
    <source>
        <dbReference type="PROSITE" id="PS51782"/>
    </source>
</evidence>
<reference evidence="2 3" key="1">
    <citation type="submission" date="2024-09" db="EMBL/GenBank/DDBJ databases">
        <title>Laminarin stimulates single cell rates of sulfate reduction while oxygen inhibits transcriptomic activity in coastal marine sediment.</title>
        <authorList>
            <person name="Lindsay M."/>
            <person name="Orcutt B."/>
            <person name="Emerson D."/>
            <person name="Stepanauskas R."/>
            <person name="D'Angelo T."/>
        </authorList>
    </citation>
    <scope>NUCLEOTIDE SEQUENCE [LARGE SCALE GENOMIC DNA]</scope>
    <source>
        <strain evidence="2">SAG AM-311-K15</strain>
    </source>
</reference>
<sequence length="449" mass="51656">MIFSMKSRLTLTNICLITLSGFVLFFLGNCAGVTPEPEEEKPAVSTKNKRGFLKGPQYFNEYYKFQITTPRGWRAMRPQTDFLVRMSSIQSNVKIEVAVSEFNSVPDLEAEAKKLIKEKAFEIISQEPRTILDQAAMFFELQSTTEAVTKKVTVLYIQKDTFLYQIYSSGPRDKFDEFSHSIDETLNSFLFSDKFVEGFGRADYFTYLVKPDDTLKRLATRWLNDPKQDKTIAYFNQITALVAYRPIDIPCSVAYEIQEGDTPVSISQKFYNTPDRFNLIPPYNPLLTEDKILQPGTKIKVPMYFIYKVQQDDSLAKIAQKFLRSEKRAELIHIYNGGDTIRVGQKIKIPLLWRLREFVIYTVKANDSLGSIAIEMTGSKNNYPVIAEFNNIPPPFELSIGQKIKIPKDIIKIMKKRPPKKPVKKEKEEEIEGPLYDVDDIEGPIYEPN</sequence>
<dbReference type="Gene3D" id="3.10.350.10">
    <property type="entry name" value="LysM domain"/>
    <property type="match status" value="3"/>
</dbReference>
<dbReference type="InterPro" id="IPR036779">
    <property type="entry name" value="LysM_dom_sf"/>
</dbReference>
<evidence type="ECO:0000313" key="2">
    <source>
        <dbReference type="EMBL" id="MFC1848816.1"/>
    </source>
</evidence>
<dbReference type="Proteomes" id="UP001594351">
    <property type="component" value="Unassembled WGS sequence"/>
</dbReference>
<feature type="domain" description="LysM" evidence="1">
    <location>
        <begin position="359"/>
        <end position="406"/>
    </location>
</feature>
<dbReference type="Gene3D" id="3.40.1000.10">
    <property type="entry name" value="Mog1/PsbP, alpha/beta/alpha sandwich"/>
    <property type="match status" value="1"/>
</dbReference>
<comment type="caution">
    <text evidence="2">The sequence shown here is derived from an EMBL/GenBank/DDBJ whole genome shotgun (WGS) entry which is preliminary data.</text>
</comment>
<protein>
    <submittedName>
        <fullName evidence="2">LysM peptidoglycan-binding domain-containing protein</fullName>
    </submittedName>
</protein>
<dbReference type="SUPFAM" id="SSF54106">
    <property type="entry name" value="LysM domain"/>
    <property type="match status" value="2"/>
</dbReference>
<name>A0ABV6YRI5_UNCC1</name>
<dbReference type="CDD" id="cd00118">
    <property type="entry name" value="LysM"/>
    <property type="match status" value="2"/>
</dbReference>
<dbReference type="InterPro" id="IPR018392">
    <property type="entry name" value="LysM"/>
</dbReference>
<organism evidence="2 3">
    <name type="scientific">candidate division CSSED10-310 bacterium</name>
    <dbReference type="NCBI Taxonomy" id="2855610"/>
    <lineage>
        <taxon>Bacteria</taxon>
        <taxon>Bacteria division CSSED10-310</taxon>
    </lineage>
</organism>
<dbReference type="SMART" id="SM00257">
    <property type="entry name" value="LysM"/>
    <property type="match status" value="3"/>
</dbReference>
<dbReference type="EMBL" id="JBHPBY010000008">
    <property type="protein sequence ID" value="MFC1848816.1"/>
    <property type="molecule type" value="Genomic_DNA"/>
</dbReference>
<keyword evidence="3" id="KW-1185">Reference proteome</keyword>
<dbReference type="PROSITE" id="PS51782">
    <property type="entry name" value="LYSM"/>
    <property type="match status" value="2"/>
</dbReference>